<dbReference type="PANTHER" id="PTHR35788:SF1">
    <property type="entry name" value="EXPORTED PROTEIN"/>
    <property type="match status" value="1"/>
</dbReference>
<dbReference type="EMBL" id="FOEC01000009">
    <property type="protein sequence ID" value="SEO87138.1"/>
    <property type="molecule type" value="Genomic_DNA"/>
</dbReference>
<evidence type="ECO:0000313" key="5">
    <source>
        <dbReference type="EMBL" id="SEO87138.1"/>
    </source>
</evidence>
<dbReference type="AlphaFoldDB" id="A0A1H8T9G5"/>
<organism evidence="5 6">
    <name type="scientific">Denitrobacterium detoxificans</name>
    <dbReference type="NCBI Taxonomy" id="79604"/>
    <lineage>
        <taxon>Bacteria</taxon>
        <taxon>Bacillati</taxon>
        <taxon>Actinomycetota</taxon>
        <taxon>Coriobacteriia</taxon>
        <taxon>Eggerthellales</taxon>
        <taxon>Eggerthellaceae</taxon>
        <taxon>Denitrobacterium</taxon>
    </lineage>
</organism>
<accession>A0A1H8T9G5</accession>
<keyword evidence="3" id="KW-0472">Membrane</keyword>
<dbReference type="InterPro" id="IPR011098">
    <property type="entry name" value="G5_dom"/>
</dbReference>
<feature type="region of interest" description="Disordered" evidence="2">
    <location>
        <begin position="1"/>
        <end position="103"/>
    </location>
</feature>
<dbReference type="Proteomes" id="UP000182975">
    <property type="component" value="Unassembled WGS sequence"/>
</dbReference>
<dbReference type="InterPro" id="IPR022029">
    <property type="entry name" value="YoaR-like_PG-bd"/>
</dbReference>
<evidence type="ECO:0000256" key="2">
    <source>
        <dbReference type="SAM" id="MobiDB-lite"/>
    </source>
</evidence>
<dbReference type="OrthoDB" id="9813301at2"/>
<gene>
    <name evidence="5" type="ORF">SAMN02910314_01445</name>
</gene>
<feature type="transmembrane region" description="Helical" evidence="3">
    <location>
        <begin position="146"/>
        <end position="164"/>
    </location>
</feature>
<dbReference type="PROSITE" id="PS51109">
    <property type="entry name" value="G5"/>
    <property type="match status" value="1"/>
</dbReference>
<dbReference type="Pfam" id="PF07501">
    <property type="entry name" value="G5"/>
    <property type="match status" value="1"/>
</dbReference>
<protein>
    <submittedName>
        <fullName evidence="5">G5 domain-containing protein</fullName>
    </submittedName>
</protein>
<proteinExistence type="predicted"/>
<keyword evidence="6" id="KW-1185">Reference proteome</keyword>
<evidence type="ECO:0000256" key="1">
    <source>
        <dbReference type="ARBA" id="ARBA00022729"/>
    </source>
</evidence>
<dbReference type="SMART" id="SM01208">
    <property type="entry name" value="G5"/>
    <property type="match status" value="1"/>
</dbReference>
<evidence type="ECO:0000256" key="3">
    <source>
        <dbReference type="SAM" id="Phobius"/>
    </source>
</evidence>
<reference evidence="6" key="1">
    <citation type="submission" date="2016-10" db="EMBL/GenBank/DDBJ databases">
        <authorList>
            <person name="Varghese N."/>
        </authorList>
    </citation>
    <scope>NUCLEOTIDE SEQUENCE [LARGE SCALE GENOMIC DNA]</scope>
    <source>
        <strain evidence="6">DSM 21843</strain>
    </source>
</reference>
<feature type="transmembrane region" description="Helical" evidence="3">
    <location>
        <begin position="107"/>
        <end position="126"/>
    </location>
</feature>
<feature type="compositionally biased region" description="Polar residues" evidence="2">
    <location>
        <begin position="35"/>
        <end position="51"/>
    </location>
</feature>
<feature type="compositionally biased region" description="Low complexity" evidence="2">
    <location>
        <begin position="55"/>
        <end position="85"/>
    </location>
</feature>
<keyword evidence="1" id="KW-0732">Signal</keyword>
<feature type="domain" description="G5" evidence="4">
    <location>
        <begin position="666"/>
        <end position="746"/>
    </location>
</feature>
<dbReference type="PANTHER" id="PTHR35788">
    <property type="entry name" value="EXPORTED PROTEIN-RELATED"/>
    <property type="match status" value="1"/>
</dbReference>
<dbReference type="Pfam" id="PF12229">
    <property type="entry name" value="PG_binding_4"/>
    <property type="match status" value="1"/>
</dbReference>
<dbReference type="Gene3D" id="2.20.230.10">
    <property type="entry name" value="Resuscitation-promoting factor rpfb"/>
    <property type="match status" value="1"/>
</dbReference>
<dbReference type="Pfam" id="PF04294">
    <property type="entry name" value="VanW"/>
    <property type="match status" value="1"/>
</dbReference>
<evidence type="ECO:0000313" key="6">
    <source>
        <dbReference type="Proteomes" id="UP000182975"/>
    </source>
</evidence>
<dbReference type="STRING" id="79604.AAY81_05645"/>
<dbReference type="InterPro" id="IPR052913">
    <property type="entry name" value="Glycopeptide_resist_protein"/>
</dbReference>
<sequence>MAEARHNRSSSSRASSRGGKHAGSAQTRRARNAAPTRSSRSGAGKGTSANKRSTTRATNAARATRRTQPQRTTRSQNSTRARSANVGAIRTQQPRSAHRGKAKSRNIVAVILGGLATGLFSFFSLIGKGILHAFGSLRARHPRTAVLAAVLVVFVLFNCVCYAGDYVTRWGKVMPNVTVGGIDVAGMTRDEAIDAVKTVYEPRLTSSDVEIYSSEEGMALHHTNAASSDEVTVEEELASTEVWNTNAANLNASINYDALIDAAMAEGRGGIFDRIGLFFGARELSVVVSFGEDDLEWLASQIDSSMGEAYENYGITISKGQASVTEGHDGMMVDRSWFADKLSTLLTSDDSVTRAFVAEVVYTPMKINEAAAQATCNTINNAIAYGLTFSEEGSEWHATSSDLGDMITTDIVQNDDGTYTLAPTVDSSKVKHYLVTQSLSGADANNLTVAFEKESDGIYVNVTSGGLMPETEDAVAQITNALFGGEAPSSTPTITLKLVDMPSHISVDEAISLGLITKISSYTTEYTARSEARNHNIHLAADLLDNSIVSSNGGVWSFNDTAGECNQEAGFQVAGVVVNGVSEEDFGGGICQVATTVFNAVYNAGYPVKERHNHSSYIASYPAGRDAAISYPSPDLKWTNDGTSDVLLDMSYTDTTVTATLYGIDPGYVVSTETGEWQEGAAYGTTYTYDDTIAAGTQYVQTEGKNGSSISVTRTVKDSEGNVLHKDLFQSTYVAVNEVVVVGTKS</sequence>
<evidence type="ECO:0000259" key="4">
    <source>
        <dbReference type="PROSITE" id="PS51109"/>
    </source>
</evidence>
<keyword evidence="3" id="KW-1133">Transmembrane helix</keyword>
<dbReference type="InterPro" id="IPR007391">
    <property type="entry name" value="Vancomycin_resist_VanW"/>
</dbReference>
<name>A0A1H8T9G5_9ACTN</name>
<keyword evidence="3" id="KW-0812">Transmembrane</keyword>
<feature type="compositionally biased region" description="Low complexity" evidence="2">
    <location>
        <begin position="9"/>
        <end position="25"/>
    </location>
</feature>